<dbReference type="InParanoid" id="A0A0D2WL78"/>
<reference evidence="3" key="1">
    <citation type="submission" date="2011-02" db="EMBL/GenBank/DDBJ databases">
        <title>The Genome Sequence of Capsaspora owczarzaki ATCC 30864.</title>
        <authorList>
            <person name="Russ C."/>
            <person name="Cuomo C."/>
            <person name="Burger G."/>
            <person name="Gray M.W."/>
            <person name="Holland P.W.H."/>
            <person name="King N."/>
            <person name="Lang F.B.F."/>
            <person name="Roger A.J."/>
            <person name="Ruiz-Trillo I."/>
            <person name="Young S.K."/>
            <person name="Zeng Q."/>
            <person name="Gargeya S."/>
            <person name="Alvarado L."/>
            <person name="Berlin A."/>
            <person name="Chapman S.B."/>
            <person name="Chen Z."/>
            <person name="Freedman E."/>
            <person name="Gellesch M."/>
            <person name="Goldberg J."/>
            <person name="Griggs A."/>
            <person name="Gujja S."/>
            <person name="Heilman E."/>
            <person name="Heiman D."/>
            <person name="Howarth C."/>
            <person name="Mehta T."/>
            <person name="Neiman D."/>
            <person name="Pearson M."/>
            <person name="Roberts A."/>
            <person name="Saif S."/>
            <person name="Shea T."/>
            <person name="Shenoy N."/>
            <person name="Sisk P."/>
            <person name="Stolte C."/>
            <person name="Sykes S."/>
            <person name="White J."/>
            <person name="Yandava C."/>
            <person name="Haas B."/>
            <person name="Nusbaum C."/>
            <person name="Birren B."/>
        </authorList>
    </citation>
    <scope>NUCLEOTIDE SEQUENCE</scope>
    <source>
        <strain evidence="3">ATCC 30864</strain>
    </source>
</reference>
<proteinExistence type="predicted"/>
<protein>
    <submittedName>
        <fullName evidence="2">Uncharacterized protein</fullName>
    </submittedName>
</protein>
<sequence length="111" mass="12794">MQGGRGRERASRRRNSIRHRPLKRPEPRKGGRRKAEEKKGGGILCSHVSPSTLHISERNVLENKKIRGRRRRNKGKLDRMAWLCGGGSFGVSKKRPPQVRHFLLHSNRMRG</sequence>
<organism evidence="2 3">
    <name type="scientific">Capsaspora owczarzaki (strain ATCC 30864)</name>
    <dbReference type="NCBI Taxonomy" id="595528"/>
    <lineage>
        <taxon>Eukaryota</taxon>
        <taxon>Filasterea</taxon>
        <taxon>Capsaspora</taxon>
    </lineage>
</organism>
<dbReference type="Proteomes" id="UP000008743">
    <property type="component" value="Unassembled WGS sequence"/>
</dbReference>
<evidence type="ECO:0000313" key="2">
    <source>
        <dbReference type="EMBL" id="KJE90538.1"/>
    </source>
</evidence>
<evidence type="ECO:0000313" key="3">
    <source>
        <dbReference type="Proteomes" id="UP000008743"/>
    </source>
</evidence>
<feature type="compositionally biased region" description="Basic and acidic residues" evidence="1">
    <location>
        <begin position="23"/>
        <end position="40"/>
    </location>
</feature>
<name>A0A0D2WL78_CAPO3</name>
<dbReference type="AlphaFoldDB" id="A0A0D2WL78"/>
<feature type="region of interest" description="Disordered" evidence="1">
    <location>
        <begin position="1"/>
        <end position="50"/>
    </location>
</feature>
<feature type="compositionally biased region" description="Basic residues" evidence="1">
    <location>
        <begin position="10"/>
        <end position="22"/>
    </location>
</feature>
<gene>
    <name evidence="2" type="ORF">CAOG_009468</name>
</gene>
<dbReference type="EMBL" id="KE346361">
    <property type="protein sequence ID" value="KJE90538.1"/>
    <property type="molecule type" value="Genomic_DNA"/>
</dbReference>
<accession>A0A0D2WL78</accession>
<keyword evidence="3" id="KW-1185">Reference proteome</keyword>
<evidence type="ECO:0000256" key="1">
    <source>
        <dbReference type="SAM" id="MobiDB-lite"/>
    </source>
</evidence>